<gene>
    <name evidence="1" type="ORF">FGO68_gene7590</name>
</gene>
<sequence length="172" mass="19268">MYSFCSCFESPWKMPLRLASSIHSTSMDSKAPLRTILLMRFITAMAVRSSSCFTTGPVCATKRKRQRSSASFIVRRYASSNCFRFTKSITRVHVYLFTVGFCPSIAPSAIRSWVPPRFGGRTIEGSPYLGSTATTCSTQNRVITHLSYWDLGCQSHCYCRQRVNPSLVAAGY</sequence>
<keyword evidence="2" id="KW-1185">Reference proteome</keyword>
<comment type="caution">
    <text evidence="1">The sequence shown here is derived from an EMBL/GenBank/DDBJ whole genome shotgun (WGS) entry which is preliminary data.</text>
</comment>
<evidence type="ECO:0000313" key="1">
    <source>
        <dbReference type="EMBL" id="TNV72555.1"/>
    </source>
</evidence>
<protein>
    <submittedName>
        <fullName evidence="1">Uncharacterized protein</fullName>
    </submittedName>
</protein>
<reference evidence="1" key="1">
    <citation type="submission" date="2019-06" db="EMBL/GenBank/DDBJ databases">
        <authorList>
            <person name="Zheng W."/>
        </authorList>
    </citation>
    <scope>NUCLEOTIDE SEQUENCE</scope>
    <source>
        <strain evidence="1">QDHG01</strain>
    </source>
</reference>
<accession>A0A8J8NDF2</accession>
<proteinExistence type="predicted"/>
<dbReference type="EMBL" id="RRYP01021888">
    <property type="protein sequence ID" value="TNV72555.1"/>
    <property type="molecule type" value="Genomic_DNA"/>
</dbReference>
<organism evidence="1 2">
    <name type="scientific">Halteria grandinella</name>
    <dbReference type="NCBI Taxonomy" id="5974"/>
    <lineage>
        <taxon>Eukaryota</taxon>
        <taxon>Sar</taxon>
        <taxon>Alveolata</taxon>
        <taxon>Ciliophora</taxon>
        <taxon>Intramacronucleata</taxon>
        <taxon>Spirotrichea</taxon>
        <taxon>Stichotrichia</taxon>
        <taxon>Sporadotrichida</taxon>
        <taxon>Halteriidae</taxon>
        <taxon>Halteria</taxon>
    </lineage>
</organism>
<dbReference type="Proteomes" id="UP000785679">
    <property type="component" value="Unassembled WGS sequence"/>
</dbReference>
<dbReference type="AlphaFoldDB" id="A0A8J8NDF2"/>
<name>A0A8J8NDF2_HALGN</name>
<evidence type="ECO:0000313" key="2">
    <source>
        <dbReference type="Proteomes" id="UP000785679"/>
    </source>
</evidence>